<name>A0A0F9NA96_9ZZZZ</name>
<dbReference type="Pfam" id="PF02353">
    <property type="entry name" value="CMAS"/>
    <property type="match status" value="1"/>
</dbReference>
<proteinExistence type="predicted"/>
<dbReference type="EMBL" id="LAZR01003771">
    <property type="protein sequence ID" value="KKN14899.1"/>
    <property type="molecule type" value="Genomic_DNA"/>
</dbReference>
<dbReference type="SUPFAM" id="SSF53335">
    <property type="entry name" value="S-adenosyl-L-methionine-dependent methyltransferases"/>
    <property type="match status" value="1"/>
</dbReference>
<reference evidence="1" key="1">
    <citation type="journal article" date="2015" name="Nature">
        <title>Complex archaea that bridge the gap between prokaryotes and eukaryotes.</title>
        <authorList>
            <person name="Spang A."/>
            <person name="Saw J.H."/>
            <person name="Jorgensen S.L."/>
            <person name="Zaremba-Niedzwiedzka K."/>
            <person name="Martijn J."/>
            <person name="Lind A.E."/>
            <person name="van Eijk R."/>
            <person name="Schleper C."/>
            <person name="Guy L."/>
            <person name="Ettema T.J."/>
        </authorList>
    </citation>
    <scope>NUCLEOTIDE SEQUENCE</scope>
</reference>
<gene>
    <name evidence="1" type="ORF">LCGC14_0991520</name>
</gene>
<sequence>MGSHKIQGELWGKHPEDWALIQEATGNAGYEHVLDLLDLKSTDSLLDVGCGSGFFSNLAYSKGVNVVGIDASTALLFIYNPVKSNSIRANSP</sequence>
<evidence type="ECO:0008006" key="2">
    <source>
        <dbReference type="Google" id="ProtNLM"/>
    </source>
</evidence>
<protein>
    <recommendedName>
        <fullName evidence="2">Methyltransferase type 11 domain-containing protein</fullName>
    </recommendedName>
</protein>
<organism evidence="1">
    <name type="scientific">marine sediment metagenome</name>
    <dbReference type="NCBI Taxonomy" id="412755"/>
    <lineage>
        <taxon>unclassified sequences</taxon>
        <taxon>metagenomes</taxon>
        <taxon>ecological metagenomes</taxon>
    </lineage>
</organism>
<accession>A0A0F9NA96</accession>
<evidence type="ECO:0000313" key="1">
    <source>
        <dbReference type="EMBL" id="KKN14899.1"/>
    </source>
</evidence>
<dbReference type="InterPro" id="IPR029063">
    <property type="entry name" value="SAM-dependent_MTases_sf"/>
</dbReference>
<dbReference type="Gene3D" id="3.40.50.150">
    <property type="entry name" value="Vaccinia Virus protein VP39"/>
    <property type="match status" value="1"/>
</dbReference>
<comment type="caution">
    <text evidence="1">The sequence shown here is derived from an EMBL/GenBank/DDBJ whole genome shotgun (WGS) entry which is preliminary data.</text>
</comment>
<dbReference type="AlphaFoldDB" id="A0A0F9NA96"/>